<feature type="non-terminal residue" evidence="1">
    <location>
        <position position="41"/>
    </location>
</feature>
<name>A0A392VG49_9FABA</name>
<evidence type="ECO:0000313" key="2">
    <source>
        <dbReference type="Proteomes" id="UP000265520"/>
    </source>
</evidence>
<organism evidence="1 2">
    <name type="scientific">Trifolium medium</name>
    <dbReference type="NCBI Taxonomy" id="97028"/>
    <lineage>
        <taxon>Eukaryota</taxon>
        <taxon>Viridiplantae</taxon>
        <taxon>Streptophyta</taxon>
        <taxon>Embryophyta</taxon>
        <taxon>Tracheophyta</taxon>
        <taxon>Spermatophyta</taxon>
        <taxon>Magnoliopsida</taxon>
        <taxon>eudicotyledons</taxon>
        <taxon>Gunneridae</taxon>
        <taxon>Pentapetalae</taxon>
        <taxon>rosids</taxon>
        <taxon>fabids</taxon>
        <taxon>Fabales</taxon>
        <taxon>Fabaceae</taxon>
        <taxon>Papilionoideae</taxon>
        <taxon>50 kb inversion clade</taxon>
        <taxon>NPAAA clade</taxon>
        <taxon>Hologalegina</taxon>
        <taxon>IRL clade</taxon>
        <taxon>Trifolieae</taxon>
        <taxon>Trifolium</taxon>
    </lineage>
</organism>
<accession>A0A392VG49</accession>
<dbReference type="AlphaFoldDB" id="A0A392VG49"/>
<evidence type="ECO:0000313" key="1">
    <source>
        <dbReference type="EMBL" id="MCI86412.1"/>
    </source>
</evidence>
<protein>
    <submittedName>
        <fullName evidence="1">Small G protein signaling modulator 1-like</fullName>
    </submittedName>
</protein>
<sequence length="41" mass="4651">MYCDGEDKQWTCGKAGTVNLRKMSSFVRDIRDPCLSQSPVK</sequence>
<proteinExistence type="predicted"/>
<comment type="caution">
    <text evidence="1">The sequence shown here is derived from an EMBL/GenBank/DDBJ whole genome shotgun (WGS) entry which is preliminary data.</text>
</comment>
<dbReference type="EMBL" id="LXQA011139862">
    <property type="protein sequence ID" value="MCI86412.1"/>
    <property type="molecule type" value="Genomic_DNA"/>
</dbReference>
<keyword evidence="2" id="KW-1185">Reference proteome</keyword>
<dbReference type="Proteomes" id="UP000265520">
    <property type="component" value="Unassembled WGS sequence"/>
</dbReference>
<reference evidence="1 2" key="1">
    <citation type="journal article" date="2018" name="Front. Plant Sci.">
        <title>Red Clover (Trifolium pratense) and Zigzag Clover (T. medium) - A Picture of Genomic Similarities and Differences.</title>
        <authorList>
            <person name="Dluhosova J."/>
            <person name="Istvanek J."/>
            <person name="Nedelnik J."/>
            <person name="Repkova J."/>
        </authorList>
    </citation>
    <scope>NUCLEOTIDE SEQUENCE [LARGE SCALE GENOMIC DNA]</scope>
    <source>
        <strain evidence="2">cv. 10/8</strain>
        <tissue evidence="1">Leaf</tissue>
    </source>
</reference>